<protein>
    <submittedName>
        <fullName evidence="1">Protein CHROMOSOME TRANSMISSION FIDELITY 7</fullName>
    </submittedName>
</protein>
<organism evidence="1">
    <name type="scientific">Zea mays</name>
    <name type="common">Maize</name>
    <dbReference type="NCBI Taxonomy" id="4577"/>
    <lineage>
        <taxon>Eukaryota</taxon>
        <taxon>Viridiplantae</taxon>
        <taxon>Streptophyta</taxon>
        <taxon>Embryophyta</taxon>
        <taxon>Tracheophyta</taxon>
        <taxon>Spermatophyta</taxon>
        <taxon>Magnoliopsida</taxon>
        <taxon>Liliopsida</taxon>
        <taxon>Poales</taxon>
        <taxon>Poaceae</taxon>
        <taxon>PACMAD clade</taxon>
        <taxon>Panicoideae</taxon>
        <taxon>Andropogonodae</taxon>
        <taxon>Andropogoneae</taxon>
        <taxon>Tripsacinae</taxon>
        <taxon>Zea</taxon>
    </lineage>
</organism>
<reference evidence="1" key="1">
    <citation type="submission" date="2015-12" db="EMBL/GenBank/DDBJ databases">
        <title>Update maize B73 reference genome by single molecule sequencing technologies.</title>
        <authorList>
            <consortium name="Maize Genome Sequencing Project"/>
            <person name="Ware D."/>
        </authorList>
    </citation>
    <scope>NUCLEOTIDE SEQUENCE [LARGE SCALE GENOMIC DNA]</scope>
    <source>
        <tissue evidence="1">Seedling</tissue>
    </source>
</reference>
<dbReference type="AlphaFoldDB" id="A0A1D6E745"/>
<proteinExistence type="predicted"/>
<evidence type="ECO:0000313" key="1">
    <source>
        <dbReference type="EMBL" id="ONM16260.1"/>
    </source>
</evidence>
<gene>
    <name evidence="1" type="ORF">ZEAMMB73_Zm00001d003155</name>
</gene>
<dbReference type="EMBL" id="CM007648">
    <property type="protein sequence ID" value="ONM16260.1"/>
    <property type="molecule type" value="Genomic_DNA"/>
</dbReference>
<name>A0A1D6E745_MAIZE</name>
<accession>A0A1D6E745</accession>
<sequence>MAAGSMGSSARRGTTRSSIWN</sequence>